<dbReference type="Gene3D" id="3.40.50.10860">
    <property type="entry name" value="Leucine Dehydrogenase, chain A, domain 1"/>
    <property type="match status" value="1"/>
</dbReference>
<feature type="binding site" evidence="8">
    <location>
        <position position="257"/>
    </location>
    <ligand>
        <name>NADP(+)</name>
        <dbReference type="ChEBI" id="CHEBI:58349"/>
    </ligand>
</feature>
<dbReference type="Proteomes" id="UP000003178">
    <property type="component" value="Unassembled WGS sequence"/>
</dbReference>
<keyword evidence="4 8" id="KW-0521">NADP</keyword>
<gene>
    <name evidence="8 12" type="primary">aroE</name>
    <name evidence="12" type="ORF">CLOHIR_01162</name>
</gene>
<evidence type="ECO:0000259" key="10">
    <source>
        <dbReference type="Pfam" id="PF08501"/>
    </source>
</evidence>
<dbReference type="HOGENOM" id="CLU_044063_4_1_9"/>
<dbReference type="SUPFAM" id="SSF51735">
    <property type="entry name" value="NAD(P)-binding Rossmann-fold domains"/>
    <property type="match status" value="1"/>
</dbReference>
<dbReference type="Pfam" id="PF01488">
    <property type="entry name" value="Shikimate_DH"/>
    <property type="match status" value="1"/>
</dbReference>
<feature type="domain" description="SDH C-terminal" evidence="11">
    <location>
        <begin position="257"/>
        <end position="278"/>
    </location>
</feature>
<dbReference type="eggNOG" id="COG0169">
    <property type="taxonomic scope" value="Bacteria"/>
</dbReference>
<dbReference type="NCBIfam" id="TIGR00507">
    <property type="entry name" value="aroE"/>
    <property type="match status" value="1"/>
</dbReference>
<dbReference type="GO" id="GO:0050661">
    <property type="term" value="F:NADP binding"/>
    <property type="evidence" value="ECO:0007669"/>
    <property type="project" value="InterPro"/>
</dbReference>
<dbReference type="InterPro" id="IPR011342">
    <property type="entry name" value="Shikimate_DH"/>
</dbReference>
<dbReference type="OrthoDB" id="9792692at2"/>
<evidence type="ECO:0000259" key="9">
    <source>
        <dbReference type="Pfam" id="PF01488"/>
    </source>
</evidence>
<reference evidence="12 13" key="2">
    <citation type="submission" date="2008-10" db="EMBL/GenBank/DDBJ databases">
        <title>Draft genome sequence of Clostridium hiranonis (DSM 13275).</title>
        <authorList>
            <person name="Sudarsanam P."/>
            <person name="Ley R."/>
            <person name="Guruge J."/>
            <person name="Turnbaugh P.J."/>
            <person name="Mahowald M."/>
            <person name="Liep D."/>
            <person name="Gordon J."/>
        </authorList>
    </citation>
    <scope>NUCLEOTIDE SEQUENCE [LARGE SCALE GENOMIC DNA]</scope>
    <source>
        <strain evidence="12 13">DSM 13275</strain>
    </source>
</reference>
<feature type="binding site" evidence="8">
    <location>
        <position position="234"/>
    </location>
    <ligand>
        <name>NADP(+)</name>
        <dbReference type="ChEBI" id="CHEBI:58349"/>
    </ligand>
</feature>
<dbReference type="STRING" id="500633.CLOHIR_01162"/>
<dbReference type="SUPFAM" id="SSF53223">
    <property type="entry name" value="Aminoacid dehydrogenase-like, N-terminal domain"/>
    <property type="match status" value="1"/>
</dbReference>
<dbReference type="PANTHER" id="PTHR21089">
    <property type="entry name" value="SHIKIMATE DEHYDROGENASE"/>
    <property type="match status" value="1"/>
</dbReference>
<dbReference type="UniPathway" id="UPA00053">
    <property type="reaction ID" value="UER00087"/>
</dbReference>
<name>B6FZ58_PEPHT</name>
<dbReference type="HAMAP" id="MF_00222">
    <property type="entry name" value="Shikimate_DH_AroE"/>
    <property type="match status" value="1"/>
</dbReference>
<keyword evidence="3 8" id="KW-0028">Amino-acid biosynthesis</keyword>
<evidence type="ECO:0000313" key="12">
    <source>
        <dbReference type="EMBL" id="EEA85228.1"/>
    </source>
</evidence>
<feature type="binding site" evidence="8">
    <location>
        <position position="77"/>
    </location>
    <ligand>
        <name>shikimate</name>
        <dbReference type="ChEBI" id="CHEBI:36208"/>
    </ligand>
</feature>
<comment type="function">
    <text evidence="8">Involved in the biosynthesis of the chorismate, which leads to the biosynthesis of aromatic amino acids. Catalyzes the reversible NADPH linked reduction of 3-dehydroshikimate (DHSA) to yield shikimate (SA).</text>
</comment>
<keyword evidence="13" id="KW-1185">Reference proteome</keyword>
<comment type="subunit">
    <text evidence="8">Homodimer.</text>
</comment>
<dbReference type="InterPro" id="IPR036291">
    <property type="entry name" value="NAD(P)-bd_dom_sf"/>
</dbReference>
<evidence type="ECO:0000256" key="4">
    <source>
        <dbReference type="ARBA" id="ARBA00022857"/>
    </source>
</evidence>
<evidence type="ECO:0000256" key="6">
    <source>
        <dbReference type="ARBA" id="ARBA00023141"/>
    </source>
</evidence>
<dbReference type="InterPro" id="IPR041121">
    <property type="entry name" value="SDH_C"/>
</dbReference>
<evidence type="ECO:0000256" key="5">
    <source>
        <dbReference type="ARBA" id="ARBA00023002"/>
    </source>
</evidence>
<dbReference type="Pfam" id="PF08501">
    <property type="entry name" value="Shikimate_dh_N"/>
    <property type="match status" value="1"/>
</dbReference>
<organism evidence="12 13">
    <name type="scientific">Peptacetobacter hiranonis (strain DSM 13275 / JCM 10541 / KCTC 15199 / TO-931)</name>
    <name type="common">Clostridium hiranonis</name>
    <dbReference type="NCBI Taxonomy" id="500633"/>
    <lineage>
        <taxon>Bacteria</taxon>
        <taxon>Bacillati</taxon>
        <taxon>Bacillota</taxon>
        <taxon>Clostridia</taxon>
        <taxon>Peptostreptococcales</taxon>
        <taxon>Peptostreptococcaceae</taxon>
        <taxon>Peptacetobacter</taxon>
    </lineage>
</organism>
<dbReference type="InterPro" id="IPR006151">
    <property type="entry name" value="Shikm_DH/Glu-tRNA_Rdtase"/>
</dbReference>
<evidence type="ECO:0000259" key="11">
    <source>
        <dbReference type="Pfam" id="PF18317"/>
    </source>
</evidence>
<reference evidence="12 13" key="1">
    <citation type="submission" date="2008-09" db="EMBL/GenBank/DDBJ databases">
        <authorList>
            <person name="Fulton L."/>
            <person name="Clifton S."/>
            <person name="Fulton B."/>
            <person name="Xu J."/>
            <person name="Minx P."/>
            <person name="Pepin K.H."/>
            <person name="Johnson M."/>
            <person name="Thiruvilangam P."/>
            <person name="Bhonagiri V."/>
            <person name="Nash W.E."/>
            <person name="Mardis E.R."/>
            <person name="Wilson R.K."/>
        </authorList>
    </citation>
    <scope>NUCLEOTIDE SEQUENCE [LARGE SCALE GENOMIC DNA]</scope>
    <source>
        <strain evidence="12 13">DSM 13275</strain>
    </source>
</reference>
<feature type="binding site" evidence="8">
    <location>
        <position position="117"/>
    </location>
    <ligand>
        <name>shikimate</name>
        <dbReference type="ChEBI" id="CHEBI:36208"/>
    </ligand>
</feature>
<dbReference type="GO" id="GO:0004764">
    <property type="term" value="F:shikimate 3-dehydrogenase (NADP+) activity"/>
    <property type="evidence" value="ECO:0007669"/>
    <property type="project" value="UniProtKB-UniRule"/>
</dbReference>
<feature type="domain" description="Quinate/shikimate 5-dehydrogenase/glutamyl-tRNA reductase" evidence="9">
    <location>
        <begin position="132"/>
        <end position="206"/>
    </location>
</feature>
<dbReference type="GO" id="GO:0008652">
    <property type="term" value="P:amino acid biosynthetic process"/>
    <property type="evidence" value="ECO:0007669"/>
    <property type="project" value="UniProtKB-KW"/>
</dbReference>
<comment type="pathway">
    <text evidence="1 8">Metabolic intermediate biosynthesis; chorismate biosynthesis; chorismate from D-erythrose 4-phosphate and phosphoenolpyruvate: step 4/7.</text>
</comment>
<feature type="binding site" evidence="8">
    <location>
        <position position="236"/>
    </location>
    <ligand>
        <name>shikimate</name>
        <dbReference type="ChEBI" id="CHEBI:36208"/>
    </ligand>
</feature>
<evidence type="ECO:0000256" key="7">
    <source>
        <dbReference type="ARBA" id="ARBA00049442"/>
    </source>
</evidence>
<dbReference type="EMBL" id="ABWP01000048">
    <property type="protein sequence ID" value="EEA85228.1"/>
    <property type="molecule type" value="Genomic_DNA"/>
</dbReference>
<comment type="catalytic activity">
    <reaction evidence="7 8">
        <text>shikimate + NADP(+) = 3-dehydroshikimate + NADPH + H(+)</text>
        <dbReference type="Rhea" id="RHEA:17737"/>
        <dbReference type="ChEBI" id="CHEBI:15378"/>
        <dbReference type="ChEBI" id="CHEBI:16630"/>
        <dbReference type="ChEBI" id="CHEBI:36208"/>
        <dbReference type="ChEBI" id="CHEBI:57783"/>
        <dbReference type="ChEBI" id="CHEBI:58349"/>
        <dbReference type="EC" id="1.1.1.25"/>
    </reaction>
</comment>
<protein>
    <recommendedName>
        <fullName evidence="2 8">Shikimate dehydrogenase (NADP(+))</fullName>
        <shortName evidence="8">SDH</shortName>
        <ecNumber evidence="2 8">1.1.1.25</ecNumber>
    </recommendedName>
</protein>
<dbReference type="Pfam" id="PF18317">
    <property type="entry name" value="SDH_C"/>
    <property type="match status" value="1"/>
</dbReference>
<feature type="binding site" evidence="8">
    <location>
        <position position="264"/>
    </location>
    <ligand>
        <name>shikimate</name>
        <dbReference type="ChEBI" id="CHEBI:36208"/>
    </ligand>
</feature>
<evidence type="ECO:0000256" key="3">
    <source>
        <dbReference type="ARBA" id="ARBA00022605"/>
    </source>
</evidence>
<comment type="similarity">
    <text evidence="8">Belongs to the shikimate dehydrogenase family.</text>
</comment>
<evidence type="ECO:0000313" key="13">
    <source>
        <dbReference type="Proteomes" id="UP000003178"/>
    </source>
</evidence>
<feature type="binding site" evidence="8">
    <location>
        <begin position="30"/>
        <end position="32"/>
    </location>
    <ligand>
        <name>shikimate</name>
        <dbReference type="ChEBI" id="CHEBI:36208"/>
    </ligand>
</feature>
<dbReference type="AlphaFoldDB" id="B6FZ58"/>
<feature type="domain" description="Shikimate dehydrogenase substrate binding N-terminal" evidence="10">
    <location>
        <begin position="22"/>
        <end position="104"/>
    </location>
</feature>
<dbReference type="PANTHER" id="PTHR21089:SF1">
    <property type="entry name" value="BIFUNCTIONAL 3-DEHYDROQUINATE DEHYDRATASE_SHIKIMATE DEHYDROGENASE, CHLOROPLASTIC"/>
    <property type="match status" value="1"/>
</dbReference>
<dbReference type="GO" id="GO:0009423">
    <property type="term" value="P:chorismate biosynthetic process"/>
    <property type="evidence" value="ECO:0007669"/>
    <property type="project" value="UniProtKB-UniRule"/>
</dbReference>
<dbReference type="InterPro" id="IPR013708">
    <property type="entry name" value="Shikimate_DH-bd_N"/>
</dbReference>
<dbReference type="InterPro" id="IPR046346">
    <property type="entry name" value="Aminoacid_DH-like_N_sf"/>
</dbReference>
<evidence type="ECO:0000256" key="2">
    <source>
        <dbReference type="ARBA" id="ARBA00012962"/>
    </source>
</evidence>
<sequence length="294" mass="33048">MIIYIERRNFMGTNSETRIFALLGHPVSNSFSPNMHSYLFEKYGVNGAYLCFDIEPRKIYKTVESMRILNAVGFNVTIPYKTDIMAGLDEIDRNAELIGAVNTVKNEDGVLKGYNTDGRGFVKAIIDRNISIIGKSALILGSGGACRSIAIEMASNGIGKIDIRNRSLENAEKIAKRVNSVFGTEVVYSKEVVTKNDLEKYDFLINTTPIGMESKECPIDEGIEVDSDIVVYDIVYKPHRTNLIKWAEKNNLKVIHGIDMLINQGIDAFEIWTGKKVDSEDEEILKEMFQSERI</sequence>
<feature type="active site" description="Proton acceptor" evidence="8">
    <location>
        <position position="81"/>
    </location>
</feature>
<evidence type="ECO:0000256" key="1">
    <source>
        <dbReference type="ARBA" id="ARBA00004871"/>
    </source>
</evidence>
<dbReference type="EC" id="1.1.1.25" evidence="2 8"/>
<dbReference type="CDD" id="cd01065">
    <property type="entry name" value="NAD_bind_Shikimate_DH"/>
    <property type="match status" value="1"/>
</dbReference>
<accession>B6FZ58</accession>
<dbReference type="Gene3D" id="3.40.50.720">
    <property type="entry name" value="NAD(P)-binding Rossmann-like Domain"/>
    <property type="match status" value="1"/>
</dbReference>
<keyword evidence="5 8" id="KW-0560">Oxidoreductase</keyword>
<dbReference type="InterPro" id="IPR022893">
    <property type="entry name" value="Shikimate_DH_fam"/>
</dbReference>
<dbReference type="GO" id="GO:0019632">
    <property type="term" value="P:shikimate metabolic process"/>
    <property type="evidence" value="ECO:0007669"/>
    <property type="project" value="InterPro"/>
</dbReference>
<evidence type="ECO:0000256" key="8">
    <source>
        <dbReference type="HAMAP-Rule" id="MF_00222"/>
    </source>
</evidence>
<feature type="binding site" evidence="8">
    <location>
        <begin position="141"/>
        <end position="145"/>
    </location>
    <ligand>
        <name>NADP(+)</name>
        <dbReference type="ChEBI" id="CHEBI:58349"/>
    </ligand>
</feature>
<comment type="caution">
    <text evidence="12">The sequence shown here is derived from an EMBL/GenBank/DDBJ whole genome shotgun (WGS) entry which is preliminary data.</text>
</comment>
<keyword evidence="6 8" id="KW-0057">Aromatic amino acid biosynthesis</keyword>
<comment type="caution">
    <text evidence="8">Lacks conserved residue(s) required for the propagation of feature annotation.</text>
</comment>
<dbReference type="GO" id="GO:0009073">
    <property type="term" value="P:aromatic amino acid family biosynthetic process"/>
    <property type="evidence" value="ECO:0007669"/>
    <property type="project" value="UniProtKB-KW"/>
</dbReference>
<feature type="binding site" evidence="8">
    <location>
        <position position="102"/>
    </location>
    <ligand>
        <name>shikimate</name>
        <dbReference type="ChEBI" id="CHEBI:36208"/>
    </ligand>
</feature>
<proteinExistence type="inferred from homology"/>